<accession>A0A8S5NSU2</accession>
<sequence length="47" mass="5403">MINAICFFVNLLFVHKFLFLSPPAISIVTHKNVLVNTKKEQNVIKMT</sequence>
<evidence type="ECO:0000313" key="1">
    <source>
        <dbReference type="EMBL" id="DAD97415.1"/>
    </source>
</evidence>
<proteinExistence type="predicted"/>
<organism evidence="1">
    <name type="scientific">Siphoviridae sp. ct5zp6</name>
    <dbReference type="NCBI Taxonomy" id="2826296"/>
    <lineage>
        <taxon>Viruses</taxon>
        <taxon>Duplodnaviria</taxon>
        <taxon>Heunggongvirae</taxon>
        <taxon>Uroviricota</taxon>
        <taxon>Caudoviricetes</taxon>
    </lineage>
</organism>
<name>A0A8S5NSU2_9CAUD</name>
<reference evidence="1" key="1">
    <citation type="journal article" date="2021" name="Proc. Natl. Acad. Sci. U.S.A.">
        <title>A Catalog of Tens of Thousands of Viruses from Human Metagenomes Reveals Hidden Associations with Chronic Diseases.</title>
        <authorList>
            <person name="Tisza M.J."/>
            <person name="Buck C.B."/>
        </authorList>
    </citation>
    <scope>NUCLEOTIDE SEQUENCE</scope>
    <source>
        <strain evidence="1">Ct5zp6</strain>
    </source>
</reference>
<dbReference type="EMBL" id="BK015240">
    <property type="protein sequence ID" value="DAD97415.1"/>
    <property type="molecule type" value="Genomic_DNA"/>
</dbReference>
<protein>
    <submittedName>
        <fullName evidence="1">Uncharacterized protein</fullName>
    </submittedName>
</protein>